<accession>A0A8H7TLF9</accession>
<dbReference type="PANTHER" id="PTHR42748:SF26">
    <property type="entry name" value="NMRA-LIKE DOMAIN-CONTAINING PROTEIN"/>
    <property type="match status" value="1"/>
</dbReference>
<evidence type="ECO:0000259" key="3">
    <source>
        <dbReference type="Pfam" id="PF05368"/>
    </source>
</evidence>
<dbReference type="GO" id="GO:0005634">
    <property type="term" value="C:nucleus"/>
    <property type="evidence" value="ECO:0007669"/>
    <property type="project" value="TreeGrafter"/>
</dbReference>
<organism evidence="4 5">
    <name type="scientific">Cadophora malorum</name>
    <dbReference type="NCBI Taxonomy" id="108018"/>
    <lineage>
        <taxon>Eukaryota</taxon>
        <taxon>Fungi</taxon>
        <taxon>Dikarya</taxon>
        <taxon>Ascomycota</taxon>
        <taxon>Pezizomycotina</taxon>
        <taxon>Leotiomycetes</taxon>
        <taxon>Helotiales</taxon>
        <taxon>Ploettnerulaceae</taxon>
        <taxon>Cadophora</taxon>
    </lineage>
</organism>
<sequence>MSKLVVIVGITGNQGSSVASAFLQDPSWKIRGTSRDPSKPSSQALSAQGIEIVHGDVNDVESLKAAFKGANLIFGNTAFSGVIAINTAADIEKLAQGQTLREWAYQLEVQQGKNVVDAAASAVNTLNLFIWSTLSNAGKWSKGKYTGVYHFDSKAKVVDYLKETYPTLKEKTSLLQMGLFITNWKWGQAAVPWEKRHYGSFLLAIPGSGDVPIPFIVPSDAGKFVKALSQVPPGKNLLAFGDLMTWSDYVALWSKITGFPAAFEKSTVAIHDQLAPGGYGEEIGEMYAYMQDFGYWGKDDSSVIFPKDIGVEVEATRIEDYIKNEDWSELINRPVPVS</sequence>
<protein>
    <recommendedName>
        <fullName evidence="3">NmrA-like domain-containing protein</fullName>
    </recommendedName>
</protein>
<evidence type="ECO:0000256" key="1">
    <source>
        <dbReference type="ARBA" id="ARBA00006328"/>
    </source>
</evidence>
<dbReference type="Proteomes" id="UP000664132">
    <property type="component" value="Unassembled WGS sequence"/>
</dbReference>
<dbReference type="AlphaFoldDB" id="A0A8H7TLF9"/>
<dbReference type="Gene3D" id="3.90.25.10">
    <property type="entry name" value="UDP-galactose 4-epimerase, domain 1"/>
    <property type="match status" value="1"/>
</dbReference>
<proteinExistence type="inferred from homology"/>
<dbReference type="SUPFAM" id="SSF51735">
    <property type="entry name" value="NAD(P)-binding Rossmann-fold domains"/>
    <property type="match status" value="1"/>
</dbReference>
<reference evidence="4" key="1">
    <citation type="submission" date="2021-02" db="EMBL/GenBank/DDBJ databases">
        <title>Genome sequence Cadophora malorum strain M34.</title>
        <authorList>
            <person name="Stefanovic E."/>
            <person name="Vu D."/>
            <person name="Scully C."/>
            <person name="Dijksterhuis J."/>
            <person name="Roader J."/>
            <person name="Houbraken J."/>
        </authorList>
    </citation>
    <scope>NUCLEOTIDE SEQUENCE</scope>
    <source>
        <strain evidence="4">M34</strain>
    </source>
</reference>
<dbReference type="PANTHER" id="PTHR42748">
    <property type="entry name" value="NITROGEN METABOLITE REPRESSION PROTEIN NMRA FAMILY MEMBER"/>
    <property type="match status" value="1"/>
</dbReference>
<keyword evidence="5" id="KW-1185">Reference proteome</keyword>
<gene>
    <name evidence="4" type="ORF">IFR04_005834</name>
</gene>
<dbReference type="Pfam" id="PF05368">
    <property type="entry name" value="NmrA"/>
    <property type="match status" value="1"/>
</dbReference>
<evidence type="ECO:0000313" key="4">
    <source>
        <dbReference type="EMBL" id="KAG4421071.1"/>
    </source>
</evidence>
<dbReference type="InterPro" id="IPR051164">
    <property type="entry name" value="NmrA-like_oxidored"/>
</dbReference>
<feature type="domain" description="NmrA-like" evidence="3">
    <location>
        <begin position="1"/>
        <end position="307"/>
    </location>
</feature>
<name>A0A8H7TLF9_9HELO</name>
<dbReference type="CDD" id="cd05251">
    <property type="entry name" value="NmrA_like_SDR_a"/>
    <property type="match status" value="1"/>
</dbReference>
<dbReference type="OrthoDB" id="3358371at2759"/>
<dbReference type="InterPro" id="IPR008030">
    <property type="entry name" value="NmrA-like"/>
</dbReference>
<comment type="similarity">
    <text evidence="1">Belongs to the NmrA-type oxidoreductase family.</text>
</comment>
<dbReference type="EMBL" id="JAFJYH010000072">
    <property type="protein sequence ID" value="KAG4421071.1"/>
    <property type="molecule type" value="Genomic_DNA"/>
</dbReference>
<comment type="caution">
    <text evidence="4">The sequence shown here is derived from an EMBL/GenBank/DDBJ whole genome shotgun (WGS) entry which is preliminary data.</text>
</comment>
<evidence type="ECO:0000256" key="2">
    <source>
        <dbReference type="ARBA" id="ARBA00022857"/>
    </source>
</evidence>
<evidence type="ECO:0000313" key="5">
    <source>
        <dbReference type="Proteomes" id="UP000664132"/>
    </source>
</evidence>
<dbReference type="Gene3D" id="3.40.50.720">
    <property type="entry name" value="NAD(P)-binding Rossmann-like Domain"/>
    <property type="match status" value="1"/>
</dbReference>
<dbReference type="InterPro" id="IPR036291">
    <property type="entry name" value="NAD(P)-bd_dom_sf"/>
</dbReference>
<keyword evidence="2" id="KW-0521">NADP</keyword>